<sequence length="134" mass="15237">MRSLLLIGVLGLASCGNAVELPDICAVSAKGNFSTAKSLKVRHVEVTEAEPEIADFFENLADQTFREDKRNDGFEPNNAKFRDVWDEYAEKLLERPGDVYFVRLQIQHFDKTTSHYRSMCFSEDDGCTCLHLDQ</sequence>
<reference evidence="2" key="1">
    <citation type="journal article" date="2019" name="Int. J. Syst. Evol. Microbiol.">
        <title>The Global Catalogue of Microorganisms (GCM) 10K type strain sequencing project: providing services to taxonomists for standard genome sequencing and annotation.</title>
        <authorList>
            <consortium name="The Broad Institute Genomics Platform"/>
            <consortium name="The Broad Institute Genome Sequencing Center for Infectious Disease"/>
            <person name="Wu L."/>
            <person name="Ma J."/>
        </authorList>
    </citation>
    <scope>NUCLEOTIDE SEQUENCE [LARGE SCALE GENOMIC DNA]</scope>
    <source>
        <strain evidence="2">CGMCC 1.15928</strain>
    </source>
</reference>
<gene>
    <name evidence="1" type="ORF">GCM10011503_26760</name>
</gene>
<protein>
    <recommendedName>
        <fullName evidence="3">Lipoprotein</fullName>
    </recommendedName>
</protein>
<dbReference type="EMBL" id="BMKF01000002">
    <property type="protein sequence ID" value="GGB76615.1"/>
    <property type="molecule type" value="Genomic_DNA"/>
</dbReference>
<evidence type="ECO:0008006" key="3">
    <source>
        <dbReference type="Google" id="ProtNLM"/>
    </source>
</evidence>
<dbReference type="Proteomes" id="UP000628854">
    <property type="component" value="Unassembled WGS sequence"/>
</dbReference>
<evidence type="ECO:0000313" key="1">
    <source>
        <dbReference type="EMBL" id="GGB76615.1"/>
    </source>
</evidence>
<organism evidence="1 2">
    <name type="scientific">Henriciella pelagia</name>
    <dbReference type="NCBI Taxonomy" id="1977912"/>
    <lineage>
        <taxon>Bacteria</taxon>
        <taxon>Pseudomonadati</taxon>
        <taxon>Pseudomonadota</taxon>
        <taxon>Alphaproteobacteria</taxon>
        <taxon>Hyphomonadales</taxon>
        <taxon>Hyphomonadaceae</taxon>
        <taxon>Henriciella</taxon>
    </lineage>
</organism>
<keyword evidence="2" id="KW-1185">Reference proteome</keyword>
<evidence type="ECO:0000313" key="2">
    <source>
        <dbReference type="Proteomes" id="UP000628854"/>
    </source>
</evidence>
<dbReference type="PROSITE" id="PS51257">
    <property type="entry name" value="PROKAR_LIPOPROTEIN"/>
    <property type="match status" value="1"/>
</dbReference>
<accession>A0ABQ1JWF5</accession>
<comment type="caution">
    <text evidence="1">The sequence shown here is derived from an EMBL/GenBank/DDBJ whole genome shotgun (WGS) entry which is preliminary data.</text>
</comment>
<proteinExistence type="predicted"/>
<name>A0ABQ1JWF5_9PROT</name>
<dbReference type="RefSeq" id="WP_143434484.1">
    <property type="nucleotide sequence ID" value="NZ_BMKF01000002.1"/>
</dbReference>